<reference evidence="5" key="2">
    <citation type="journal article" date="2022" name="Microbiol. Resour. Announc.">
        <title>Metagenome Sequencing to Explore Phylogenomics of Terrestrial Cyanobacteria.</title>
        <authorList>
            <person name="Ward R.D."/>
            <person name="Stajich J.E."/>
            <person name="Johansen J.R."/>
            <person name="Huntemann M."/>
            <person name="Clum A."/>
            <person name="Foster B."/>
            <person name="Foster B."/>
            <person name="Roux S."/>
            <person name="Palaniappan K."/>
            <person name="Varghese N."/>
            <person name="Mukherjee S."/>
            <person name="Reddy T.B.K."/>
            <person name="Daum C."/>
            <person name="Copeland A."/>
            <person name="Chen I.A."/>
            <person name="Ivanova N.N."/>
            <person name="Kyrpides N.C."/>
            <person name="Shapiro N."/>
            <person name="Eloe-Fadrosh E.A."/>
            <person name="Pietrasiak N."/>
        </authorList>
    </citation>
    <scope>NUCLEOTIDE SEQUENCE</scope>
    <source>
        <strain evidence="5">JT2-VF2</strain>
    </source>
</reference>
<keyword evidence="2" id="KW-0238">DNA-binding</keyword>
<dbReference type="Pfam" id="PF01037">
    <property type="entry name" value="AsnC_trans_reg"/>
    <property type="match status" value="1"/>
</dbReference>
<gene>
    <name evidence="5" type="ORF">KME32_28235</name>
</gene>
<dbReference type="Proteomes" id="UP000715781">
    <property type="component" value="Unassembled WGS sequence"/>
</dbReference>
<dbReference type="InterPro" id="IPR011991">
    <property type="entry name" value="ArsR-like_HTH"/>
</dbReference>
<dbReference type="InterPro" id="IPR011008">
    <property type="entry name" value="Dimeric_a/b-barrel"/>
</dbReference>
<feature type="domain" description="HTH asnC-type" evidence="4">
    <location>
        <begin position="9"/>
        <end position="70"/>
    </location>
</feature>
<evidence type="ECO:0000313" key="6">
    <source>
        <dbReference type="Proteomes" id="UP000715781"/>
    </source>
</evidence>
<dbReference type="InterPro" id="IPR019887">
    <property type="entry name" value="Tscrpt_reg_AsnC/Lrp_C"/>
</dbReference>
<evidence type="ECO:0000256" key="3">
    <source>
        <dbReference type="ARBA" id="ARBA00023163"/>
    </source>
</evidence>
<reference evidence="5" key="1">
    <citation type="submission" date="2021-05" db="EMBL/GenBank/DDBJ databases">
        <authorList>
            <person name="Pietrasiak N."/>
            <person name="Ward R."/>
            <person name="Stajich J.E."/>
            <person name="Kurbessoian T."/>
        </authorList>
    </citation>
    <scope>NUCLEOTIDE SEQUENCE</scope>
    <source>
        <strain evidence="5">JT2-VF2</strain>
    </source>
</reference>
<dbReference type="SUPFAM" id="SSF54909">
    <property type="entry name" value="Dimeric alpha+beta barrel"/>
    <property type="match status" value="1"/>
</dbReference>
<dbReference type="GO" id="GO:0043200">
    <property type="term" value="P:response to amino acid"/>
    <property type="evidence" value="ECO:0007669"/>
    <property type="project" value="TreeGrafter"/>
</dbReference>
<dbReference type="InterPro" id="IPR036388">
    <property type="entry name" value="WH-like_DNA-bd_sf"/>
</dbReference>
<dbReference type="Pfam" id="PF13404">
    <property type="entry name" value="HTH_AsnC-type"/>
    <property type="match status" value="1"/>
</dbReference>
<dbReference type="InterPro" id="IPR019888">
    <property type="entry name" value="Tscrpt_reg_AsnC-like"/>
</dbReference>
<proteinExistence type="predicted"/>
<name>A0A951Q551_9NOST</name>
<dbReference type="InterPro" id="IPR036390">
    <property type="entry name" value="WH_DNA-bd_sf"/>
</dbReference>
<dbReference type="GO" id="GO:0005829">
    <property type="term" value="C:cytosol"/>
    <property type="evidence" value="ECO:0007669"/>
    <property type="project" value="TreeGrafter"/>
</dbReference>
<dbReference type="AlphaFoldDB" id="A0A951Q551"/>
<dbReference type="FunFam" id="1.10.10.10:FF:000186">
    <property type="entry name" value="AsnC family transcriptional regulator"/>
    <property type="match status" value="1"/>
</dbReference>
<keyword evidence="1" id="KW-0805">Transcription regulation</keyword>
<organism evidence="5 6">
    <name type="scientific">Mojavia pulchra JT2-VF2</name>
    <dbReference type="NCBI Taxonomy" id="287848"/>
    <lineage>
        <taxon>Bacteria</taxon>
        <taxon>Bacillati</taxon>
        <taxon>Cyanobacteriota</taxon>
        <taxon>Cyanophyceae</taxon>
        <taxon>Nostocales</taxon>
        <taxon>Nostocaceae</taxon>
    </lineage>
</organism>
<dbReference type="Gene3D" id="1.10.10.10">
    <property type="entry name" value="Winged helix-like DNA-binding domain superfamily/Winged helix DNA-binding domain"/>
    <property type="match status" value="1"/>
</dbReference>
<dbReference type="SMART" id="SM00344">
    <property type="entry name" value="HTH_ASNC"/>
    <property type="match status" value="1"/>
</dbReference>
<dbReference type="PROSITE" id="PS00519">
    <property type="entry name" value="HTH_ASNC_1"/>
    <property type="match status" value="1"/>
</dbReference>
<dbReference type="PROSITE" id="PS50956">
    <property type="entry name" value="HTH_ASNC_2"/>
    <property type="match status" value="1"/>
</dbReference>
<evidence type="ECO:0000256" key="2">
    <source>
        <dbReference type="ARBA" id="ARBA00023125"/>
    </source>
</evidence>
<dbReference type="Gene3D" id="3.30.70.920">
    <property type="match status" value="1"/>
</dbReference>
<dbReference type="InterPro" id="IPR019885">
    <property type="entry name" value="Tscrpt_reg_HTH_AsnC-type_CS"/>
</dbReference>
<sequence>MMYNAQKLLDETSWQILTILQEDARIPFKELGKRVGLSAPAVAERVRRLEESGIITGYQAKLNLDKLGLTITAFITIKAFGEGCYRMRSLLHECPEVLSCYRVAGNDHYLVEVAVTSVSHLEQVVDRFIPYATVTTSIVLSVPIAERTISDAIFPKAPQTD</sequence>
<dbReference type="CDD" id="cd00090">
    <property type="entry name" value="HTH_ARSR"/>
    <property type="match status" value="1"/>
</dbReference>
<dbReference type="InterPro" id="IPR000485">
    <property type="entry name" value="AsnC-type_HTH_dom"/>
</dbReference>
<protein>
    <submittedName>
        <fullName evidence="5">Lrp/AsnC family transcriptional regulator</fullName>
    </submittedName>
</protein>
<evidence type="ECO:0000259" key="4">
    <source>
        <dbReference type="PROSITE" id="PS50956"/>
    </source>
</evidence>
<dbReference type="EMBL" id="JAHHHN010000028">
    <property type="protein sequence ID" value="MBW4564928.1"/>
    <property type="molecule type" value="Genomic_DNA"/>
</dbReference>
<evidence type="ECO:0000256" key="1">
    <source>
        <dbReference type="ARBA" id="ARBA00023015"/>
    </source>
</evidence>
<evidence type="ECO:0000313" key="5">
    <source>
        <dbReference type="EMBL" id="MBW4564928.1"/>
    </source>
</evidence>
<keyword evidence="3" id="KW-0804">Transcription</keyword>
<accession>A0A951Q551</accession>
<dbReference type="PANTHER" id="PTHR30154:SF53">
    <property type="entry name" value="HTH-TYPE TRANSCRIPTIONAL REGULATOR LRPC"/>
    <property type="match status" value="1"/>
</dbReference>
<dbReference type="SUPFAM" id="SSF46785">
    <property type="entry name" value="Winged helix' DNA-binding domain"/>
    <property type="match status" value="1"/>
</dbReference>
<comment type="caution">
    <text evidence="5">The sequence shown here is derived from an EMBL/GenBank/DDBJ whole genome shotgun (WGS) entry which is preliminary data.</text>
</comment>
<dbReference type="GO" id="GO:0043565">
    <property type="term" value="F:sequence-specific DNA binding"/>
    <property type="evidence" value="ECO:0007669"/>
    <property type="project" value="InterPro"/>
</dbReference>
<dbReference type="PANTHER" id="PTHR30154">
    <property type="entry name" value="LEUCINE-RESPONSIVE REGULATORY PROTEIN"/>
    <property type="match status" value="1"/>
</dbReference>
<dbReference type="PRINTS" id="PR00033">
    <property type="entry name" value="HTHASNC"/>
</dbReference>